<protein>
    <submittedName>
        <fullName evidence="2">Uncharacterized protein</fullName>
    </submittedName>
</protein>
<reference evidence="2 3" key="1">
    <citation type="submission" date="2016-04" db="EMBL/GenBank/DDBJ databases">
        <title>Draft genome sequence of Janthinobacterium psychrotolerans sp. nov., isolated from freshwater sediments in Denmark.</title>
        <authorList>
            <person name="Gong X."/>
            <person name="Skrivergaard S."/>
            <person name="Korsgaard B.S."/>
            <person name="Schreiber L."/>
            <person name="Marshall I.P."/>
            <person name="Finster K."/>
            <person name="Schramm A."/>
        </authorList>
    </citation>
    <scope>NUCLEOTIDE SEQUENCE [LARGE SCALE GENOMIC DNA]</scope>
    <source>
        <strain evidence="2 3">S3-2</strain>
    </source>
</reference>
<gene>
    <name evidence="2" type="ORF">ASR47_10148</name>
</gene>
<proteinExistence type="predicted"/>
<dbReference type="AlphaFoldDB" id="A0A1A7C5Q6"/>
<evidence type="ECO:0000256" key="1">
    <source>
        <dbReference type="SAM" id="Phobius"/>
    </source>
</evidence>
<keyword evidence="3" id="KW-1185">Reference proteome</keyword>
<name>A0A1A7C5Q6_9BURK</name>
<dbReference type="RefSeq" id="WP_065307158.1">
    <property type="nucleotide sequence ID" value="NZ_LOCQ01000049.1"/>
</dbReference>
<dbReference type="OrthoDB" id="8708221at2"/>
<keyword evidence="1" id="KW-0812">Transmembrane</keyword>
<sequence>MDNTHQAAERRISYGLPQQRSRRRKSDAWFRVAVGLSEQIVAQLHDANDLRSADWQRIMALAERLAANCQAMHDTLGTQFDNTGQSEEHVPHHEEVMAMNEQITTLEKDVASLKLDVGVMRSNYATKSDVSEAKSAVILSCVGSMLALSGLAFAAARWVQ</sequence>
<comment type="caution">
    <text evidence="2">The sequence shown here is derived from an EMBL/GenBank/DDBJ whole genome shotgun (WGS) entry which is preliminary data.</text>
</comment>
<keyword evidence="1" id="KW-1133">Transmembrane helix</keyword>
<keyword evidence="1" id="KW-0472">Membrane</keyword>
<accession>A0A1A7C5Q6</accession>
<evidence type="ECO:0000313" key="2">
    <source>
        <dbReference type="EMBL" id="OBV40095.1"/>
    </source>
</evidence>
<organism evidence="2 3">
    <name type="scientific">Janthinobacterium psychrotolerans</name>
    <dbReference type="NCBI Taxonomy" id="1747903"/>
    <lineage>
        <taxon>Bacteria</taxon>
        <taxon>Pseudomonadati</taxon>
        <taxon>Pseudomonadota</taxon>
        <taxon>Betaproteobacteria</taxon>
        <taxon>Burkholderiales</taxon>
        <taxon>Oxalobacteraceae</taxon>
        <taxon>Janthinobacterium</taxon>
    </lineage>
</organism>
<evidence type="ECO:0000313" key="3">
    <source>
        <dbReference type="Proteomes" id="UP000092713"/>
    </source>
</evidence>
<dbReference type="STRING" id="1747903.ASR47_10148"/>
<dbReference type="Proteomes" id="UP000092713">
    <property type="component" value="Unassembled WGS sequence"/>
</dbReference>
<feature type="transmembrane region" description="Helical" evidence="1">
    <location>
        <begin position="136"/>
        <end position="159"/>
    </location>
</feature>
<dbReference type="EMBL" id="LOCQ01000049">
    <property type="protein sequence ID" value="OBV40095.1"/>
    <property type="molecule type" value="Genomic_DNA"/>
</dbReference>